<dbReference type="PANTHER" id="PTHR21008">
    <property type="entry name" value="S-ADENOSYLMETHIONINE SENSOR UPSTREAM OF MTORC1-RELATED"/>
    <property type="match status" value="1"/>
</dbReference>
<dbReference type="Proteomes" id="UP000663860">
    <property type="component" value="Unassembled WGS sequence"/>
</dbReference>
<dbReference type="PANTHER" id="PTHR21008:SF0">
    <property type="entry name" value="S-ADENOSYLMETHIONINE SENSOR UPSTREAM OF MTORC1"/>
    <property type="match status" value="1"/>
</dbReference>
<keyword evidence="2 4" id="KW-0808">Transferase</keyword>
<keyword evidence="3 4" id="KW-0949">S-adenosyl-L-methionine</keyword>
<dbReference type="AlphaFoldDB" id="A0A819FNI8"/>
<dbReference type="HAMAP" id="MF_03044">
    <property type="entry name" value="BMT2"/>
    <property type="match status" value="1"/>
</dbReference>
<dbReference type="SUPFAM" id="SSF53335">
    <property type="entry name" value="S-adenosyl-L-methionine-dependent methyltransferases"/>
    <property type="match status" value="1"/>
</dbReference>
<comment type="caution">
    <text evidence="6">The sequence shown here is derived from an EMBL/GenBank/DDBJ whole genome shotgun (WGS) entry which is preliminary data.</text>
</comment>
<protein>
    <recommendedName>
        <fullName evidence="4">S-adenosylmethionine sensor upstream of mTORC1</fullName>
    </recommendedName>
    <alternativeName>
        <fullName evidence="4">Probable methyltransferase BMT2 homolog</fullName>
        <ecNumber evidence="4">2.1.1.-</ecNumber>
    </alternativeName>
</protein>
<evidence type="ECO:0000256" key="2">
    <source>
        <dbReference type="ARBA" id="ARBA00022679"/>
    </source>
</evidence>
<reference evidence="6" key="1">
    <citation type="submission" date="2021-02" db="EMBL/GenBank/DDBJ databases">
        <authorList>
            <person name="Nowell W R."/>
        </authorList>
    </citation>
    <scope>NUCLEOTIDE SEQUENCE</scope>
</reference>
<proteinExistence type="inferred from homology"/>
<sequence>MSSEHLILANSIKKVHQQLRRDVNQTPEAIESIWNAHVSNIDTLNNYAQSMRQLAEHHWAEKSHGQTRLTWCYETIKNYFHGNEISGLQRKCARDQRKQIHTDICSNCQMKIQQRIDKPRVLDVGSCYNAFSNFNDLETIAIDIAPADESVHRIDILRGPQPPLISIHSFDTIIFSLVLDYLPTCHQRLSACRIAHELLTCLGLLLIVEPDSSLRGNRQKSWRQALESIGFGLVSYVKVMNLHCMAFRKLITLPIMNENDLEQISQLFNIPQDTIIDDDDDDESLNIEQKPIVIDQELFNELPFSFD</sequence>
<evidence type="ECO:0000313" key="5">
    <source>
        <dbReference type="EMBL" id="CAF1240910.1"/>
    </source>
</evidence>
<dbReference type="Pfam" id="PF11968">
    <property type="entry name" value="Bmt2"/>
    <property type="match status" value="1"/>
</dbReference>
<comment type="similarity">
    <text evidence="4">Belongs to the BMT2 family.</text>
</comment>
<evidence type="ECO:0000256" key="1">
    <source>
        <dbReference type="ARBA" id="ARBA00022603"/>
    </source>
</evidence>
<evidence type="ECO:0000256" key="4">
    <source>
        <dbReference type="HAMAP-Rule" id="MF_03044"/>
    </source>
</evidence>
<gene>
    <name evidence="5" type="ORF">IZO911_LOCUS30789</name>
    <name evidence="6" type="ORF">KXQ929_LOCUS21134</name>
</gene>
<evidence type="ECO:0000256" key="3">
    <source>
        <dbReference type="ARBA" id="ARBA00022691"/>
    </source>
</evidence>
<dbReference type="EMBL" id="CAJNOE010000488">
    <property type="protein sequence ID" value="CAF1240910.1"/>
    <property type="molecule type" value="Genomic_DNA"/>
</dbReference>
<evidence type="ECO:0000313" key="7">
    <source>
        <dbReference type="Proteomes" id="UP000663868"/>
    </source>
</evidence>
<dbReference type="GO" id="GO:1904262">
    <property type="term" value="P:negative regulation of TORC1 signaling"/>
    <property type="evidence" value="ECO:0007669"/>
    <property type="project" value="TreeGrafter"/>
</dbReference>
<dbReference type="InterPro" id="IPR029063">
    <property type="entry name" value="SAM-dependent_MTases_sf"/>
</dbReference>
<dbReference type="InterPro" id="IPR021867">
    <property type="entry name" value="Bmt2/SAMTOR"/>
</dbReference>
<dbReference type="Proteomes" id="UP000663868">
    <property type="component" value="Unassembled WGS sequence"/>
</dbReference>
<feature type="binding site" evidence="4">
    <location>
        <position position="143"/>
    </location>
    <ligand>
        <name>S-adenosyl-L-methionine</name>
        <dbReference type="ChEBI" id="CHEBI:59789"/>
    </ligand>
</feature>
<feature type="binding site" evidence="4">
    <location>
        <position position="125"/>
    </location>
    <ligand>
        <name>S-adenosyl-L-methionine</name>
        <dbReference type="ChEBI" id="CHEBI:59789"/>
    </ligand>
</feature>
<name>A0A819FNI8_9BILA</name>
<evidence type="ECO:0000313" key="6">
    <source>
        <dbReference type="EMBL" id="CAF3869687.1"/>
    </source>
</evidence>
<comment type="function">
    <text evidence="4">S-adenosyl-L-methionine-binding protein that acts as an inhibitor of mTORC1 signaling. Acts as a sensor of S-adenosyl-L-methionine to signal methionine sufficiency to mTORC1. Probably also acts as a S-adenosyl-L-methionine-dependent methyltransferase.</text>
</comment>
<dbReference type="EC" id="2.1.1.-" evidence="4"/>
<keyword evidence="1 4" id="KW-0489">Methyltransferase</keyword>
<dbReference type="EMBL" id="CAJOBB010001529">
    <property type="protein sequence ID" value="CAF3869687.1"/>
    <property type="molecule type" value="Genomic_DNA"/>
</dbReference>
<accession>A0A819FNI8</accession>
<dbReference type="Gene3D" id="3.40.50.150">
    <property type="entry name" value="Vaccinia Virus protein VP39"/>
    <property type="match status" value="1"/>
</dbReference>
<dbReference type="GO" id="GO:0008168">
    <property type="term" value="F:methyltransferase activity"/>
    <property type="evidence" value="ECO:0007669"/>
    <property type="project" value="UniProtKB-UniRule"/>
</dbReference>
<organism evidence="6 7">
    <name type="scientific">Adineta steineri</name>
    <dbReference type="NCBI Taxonomy" id="433720"/>
    <lineage>
        <taxon>Eukaryota</taxon>
        <taxon>Metazoa</taxon>
        <taxon>Spiralia</taxon>
        <taxon>Gnathifera</taxon>
        <taxon>Rotifera</taxon>
        <taxon>Eurotatoria</taxon>
        <taxon>Bdelloidea</taxon>
        <taxon>Adinetida</taxon>
        <taxon>Adinetidae</taxon>
        <taxon>Adineta</taxon>
    </lineage>
</organism>
<dbReference type="GO" id="GO:0032259">
    <property type="term" value="P:methylation"/>
    <property type="evidence" value="ECO:0007669"/>
    <property type="project" value="UniProtKB-KW"/>
</dbReference>